<dbReference type="InterPro" id="IPR036259">
    <property type="entry name" value="MFS_trans_sf"/>
</dbReference>
<evidence type="ECO:0000313" key="1">
    <source>
        <dbReference type="EMBL" id="KAL2047043.1"/>
    </source>
</evidence>
<keyword evidence="2" id="KW-1185">Reference proteome</keyword>
<protein>
    <submittedName>
        <fullName evidence="1">Uncharacterized protein</fullName>
    </submittedName>
</protein>
<comment type="caution">
    <text evidence="1">The sequence shown here is derived from an EMBL/GenBank/DDBJ whole genome shotgun (WGS) entry which is preliminary data.</text>
</comment>
<reference evidence="1 2" key="1">
    <citation type="submission" date="2024-09" db="EMBL/GenBank/DDBJ databases">
        <title>Rethinking Asexuality: The Enigmatic Case of Functional Sexual Genes in Lepraria (Stereocaulaceae).</title>
        <authorList>
            <person name="Doellman M."/>
            <person name="Sun Y."/>
            <person name="Barcenas-Pena A."/>
            <person name="Lumbsch H.T."/>
            <person name="Grewe F."/>
        </authorList>
    </citation>
    <scope>NUCLEOTIDE SEQUENCE [LARGE SCALE GENOMIC DNA]</scope>
    <source>
        <strain evidence="1 2">Mercado 3170</strain>
    </source>
</reference>
<dbReference type="Gene3D" id="1.20.1720.10">
    <property type="entry name" value="Multidrug resistance protein D"/>
    <property type="match status" value="1"/>
</dbReference>
<sequence>MQMLIVTRVLSSACVGAGEFFAAGAISDMREIKIKWQCNGDFHLGPMLGVAGGSINGGALVQRGNWPAFQWISTTYATALCIALISCLHETLQARAFATNAAEKDLHPRAMRRSK</sequence>
<dbReference type="Proteomes" id="UP001590950">
    <property type="component" value="Unassembled WGS sequence"/>
</dbReference>
<organism evidence="1 2">
    <name type="scientific">Stereocaulon virgatum</name>
    <dbReference type="NCBI Taxonomy" id="373712"/>
    <lineage>
        <taxon>Eukaryota</taxon>
        <taxon>Fungi</taxon>
        <taxon>Dikarya</taxon>
        <taxon>Ascomycota</taxon>
        <taxon>Pezizomycotina</taxon>
        <taxon>Lecanoromycetes</taxon>
        <taxon>OSLEUM clade</taxon>
        <taxon>Lecanoromycetidae</taxon>
        <taxon>Lecanorales</taxon>
        <taxon>Lecanorineae</taxon>
        <taxon>Stereocaulaceae</taxon>
        <taxon>Stereocaulon</taxon>
    </lineage>
</organism>
<gene>
    <name evidence="1" type="ORF">N7G274_001061</name>
</gene>
<evidence type="ECO:0000313" key="2">
    <source>
        <dbReference type="Proteomes" id="UP001590950"/>
    </source>
</evidence>
<dbReference type="SUPFAM" id="SSF103473">
    <property type="entry name" value="MFS general substrate transporter"/>
    <property type="match status" value="1"/>
</dbReference>
<name>A0ABR4APJ7_9LECA</name>
<accession>A0ABR4APJ7</accession>
<dbReference type="EMBL" id="JBEFKJ010000003">
    <property type="protein sequence ID" value="KAL2047043.1"/>
    <property type="molecule type" value="Genomic_DNA"/>
</dbReference>
<proteinExistence type="predicted"/>